<accession>A0A017THS9</accession>
<name>A0A017THS9_9BACT</name>
<dbReference type="STRING" id="1192034.CAP_2670"/>
<keyword evidence="3" id="KW-1185">Reference proteome</keyword>
<reference evidence="2 3" key="1">
    <citation type="submission" date="2013-05" db="EMBL/GenBank/DDBJ databases">
        <title>Genome assembly of Chondromyces apiculatus DSM 436.</title>
        <authorList>
            <person name="Sharma G."/>
            <person name="Khatri I."/>
            <person name="Kaur C."/>
            <person name="Mayilraj S."/>
            <person name="Subramanian S."/>
        </authorList>
    </citation>
    <scope>NUCLEOTIDE SEQUENCE [LARGE SCALE GENOMIC DNA]</scope>
    <source>
        <strain evidence="2 3">DSM 436</strain>
    </source>
</reference>
<evidence type="ECO:0000313" key="3">
    <source>
        <dbReference type="Proteomes" id="UP000019678"/>
    </source>
</evidence>
<protein>
    <submittedName>
        <fullName evidence="2">Uncharacterized protein</fullName>
    </submittedName>
</protein>
<gene>
    <name evidence="2" type="ORF">CAP_2670</name>
</gene>
<sequence length="203" mass="20597">MQNPRPRSSLLLHACVTGALALSTALFVTAARADAVPPPPEDCPPGALGVTGHLGEHCAPTTCAVDSDCEKVAARSFSRKSPPLACREQGLCVERRKVDVPPFRHGGAKEVELQIAARACGGAESCAAPAACEVVKRCVPAEAAAGSTAAGTPAAMKGCGCGVAPGGEGAAAIAAGSLVAAWAVRRRGRAQRQEQRRAQLGER</sequence>
<proteinExistence type="predicted"/>
<organism evidence="2 3">
    <name type="scientific">Chondromyces apiculatus DSM 436</name>
    <dbReference type="NCBI Taxonomy" id="1192034"/>
    <lineage>
        <taxon>Bacteria</taxon>
        <taxon>Pseudomonadati</taxon>
        <taxon>Myxococcota</taxon>
        <taxon>Polyangia</taxon>
        <taxon>Polyangiales</taxon>
        <taxon>Polyangiaceae</taxon>
        <taxon>Chondromyces</taxon>
    </lineage>
</organism>
<dbReference type="OrthoDB" id="5535464at2"/>
<dbReference type="EMBL" id="ASRX01000002">
    <property type="protein sequence ID" value="EYF08809.1"/>
    <property type="molecule type" value="Genomic_DNA"/>
</dbReference>
<evidence type="ECO:0000313" key="2">
    <source>
        <dbReference type="EMBL" id="EYF08809.1"/>
    </source>
</evidence>
<dbReference type="RefSeq" id="WP_044235039.1">
    <property type="nucleotide sequence ID" value="NZ_ASRX01000002.1"/>
</dbReference>
<comment type="caution">
    <text evidence="2">The sequence shown here is derived from an EMBL/GenBank/DDBJ whole genome shotgun (WGS) entry which is preliminary data.</text>
</comment>
<evidence type="ECO:0000256" key="1">
    <source>
        <dbReference type="SAM" id="SignalP"/>
    </source>
</evidence>
<keyword evidence="1" id="KW-0732">Signal</keyword>
<dbReference type="Proteomes" id="UP000019678">
    <property type="component" value="Unassembled WGS sequence"/>
</dbReference>
<feature type="chain" id="PRO_5001497287" evidence="1">
    <location>
        <begin position="31"/>
        <end position="203"/>
    </location>
</feature>
<dbReference type="AlphaFoldDB" id="A0A017THS9"/>
<feature type="signal peptide" evidence="1">
    <location>
        <begin position="1"/>
        <end position="30"/>
    </location>
</feature>